<dbReference type="PANTHER" id="PTHR36121:SF1">
    <property type="entry name" value="PROTEIN SXY"/>
    <property type="match status" value="1"/>
</dbReference>
<evidence type="ECO:0000313" key="2">
    <source>
        <dbReference type="EMBL" id="HCA02934.1"/>
    </source>
</evidence>
<dbReference type="InterPro" id="IPR007076">
    <property type="entry name" value="TfoX_N"/>
</dbReference>
<dbReference type="SUPFAM" id="SSF159894">
    <property type="entry name" value="YgaC/TfoX-N like"/>
    <property type="match status" value="1"/>
</dbReference>
<accession>A0A3D0KHJ0</accession>
<protein>
    <submittedName>
        <fullName evidence="2">Transcriptional regulator</fullName>
    </submittedName>
</protein>
<organism evidence="2">
    <name type="scientific">Halomonas campaniensis</name>
    <dbReference type="NCBI Taxonomy" id="213554"/>
    <lineage>
        <taxon>Bacteria</taxon>
        <taxon>Pseudomonadati</taxon>
        <taxon>Pseudomonadota</taxon>
        <taxon>Gammaproteobacteria</taxon>
        <taxon>Oceanospirillales</taxon>
        <taxon>Halomonadaceae</taxon>
        <taxon>Halomonas</taxon>
    </lineage>
</organism>
<proteinExistence type="predicted"/>
<dbReference type="EMBL" id="DOTR01000067">
    <property type="protein sequence ID" value="HCA02934.1"/>
    <property type="molecule type" value="Genomic_DNA"/>
</dbReference>
<dbReference type="AlphaFoldDB" id="A0A3D0KHJ0"/>
<sequence length="111" mass="12783">MKATSEFIANLSDVFALFGEIQTKRMFGGYGVYRDGLMFALVADDVLYLKVDERSVGSFIELGMEQFEYEKSGKRVKMTYYAAPEEIFEDPEHAKEWADRAYKAALRKKAR</sequence>
<name>A0A3D0KHJ0_9GAMM</name>
<reference evidence="2" key="1">
    <citation type="journal article" date="2018" name="Nat. Biotechnol.">
        <title>A standardized bacterial taxonomy based on genome phylogeny substantially revises the tree of life.</title>
        <authorList>
            <person name="Parks D.H."/>
            <person name="Chuvochina M."/>
            <person name="Waite D.W."/>
            <person name="Rinke C."/>
            <person name="Skarshewski A."/>
            <person name="Chaumeil P.A."/>
            <person name="Hugenholtz P."/>
        </authorList>
    </citation>
    <scope>NUCLEOTIDE SEQUENCE [LARGE SCALE GENOMIC DNA]</scope>
    <source>
        <strain evidence="2">UBA11284</strain>
    </source>
</reference>
<dbReference type="InterPro" id="IPR047525">
    <property type="entry name" value="TfoX-like"/>
</dbReference>
<comment type="caution">
    <text evidence="2">The sequence shown here is derived from an EMBL/GenBank/DDBJ whole genome shotgun (WGS) entry which is preliminary data.</text>
</comment>
<dbReference type="Gene3D" id="3.30.1460.30">
    <property type="entry name" value="YgaC/TfoX-N like chaperone"/>
    <property type="match status" value="1"/>
</dbReference>
<feature type="domain" description="TfoX N-terminal" evidence="1">
    <location>
        <begin position="14"/>
        <end position="105"/>
    </location>
</feature>
<gene>
    <name evidence="2" type="ORF">DEO68_12330</name>
</gene>
<dbReference type="PANTHER" id="PTHR36121">
    <property type="entry name" value="PROTEIN SXY"/>
    <property type="match status" value="1"/>
</dbReference>
<dbReference type="Pfam" id="PF04993">
    <property type="entry name" value="TfoX_N"/>
    <property type="match status" value="1"/>
</dbReference>
<evidence type="ECO:0000259" key="1">
    <source>
        <dbReference type="Pfam" id="PF04993"/>
    </source>
</evidence>